<dbReference type="GO" id="GO:0005829">
    <property type="term" value="C:cytosol"/>
    <property type="evidence" value="ECO:0007669"/>
    <property type="project" value="TreeGrafter"/>
</dbReference>
<dbReference type="GO" id="GO:1902388">
    <property type="term" value="F:ceramide 1-phosphate transfer activity"/>
    <property type="evidence" value="ECO:0007669"/>
    <property type="project" value="TreeGrafter"/>
</dbReference>
<evidence type="ECO:0000313" key="4">
    <source>
        <dbReference type="EMBL" id="CAB9506629.1"/>
    </source>
</evidence>
<evidence type="ECO:0000313" key="5">
    <source>
        <dbReference type="Proteomes" id="UP001153069"/>
    </source>
</evidence>
<accession>A0A9N8DVC8</accession>
<dbReference type="Proteomes" id="UP001153069">
    <property type="component" value="Unassembled WGS sequence"/>
</dbReference>
<feature type="region of interest" description="Disordered" evidence="1">
    <location>
        <begin position="440"/>
        <end position="464"/>
    </location>
</feature>
<sequence>MCPRTLFILIVVAVTLDNADGTLFSSVEGGTFAGGGRSLGPNFGIGRFRPRVPFLELQWHHQSGVEADDERPAMQRTLQRYIDPIRVGLCRARKYESAVALWQGMKFADKLQNDISRTSPGGSRQVMLASNGILVGTGPRGGAQVKTKRKSSSSRGKSSSTASKKKKSTHESPLSDANPFFPVEAIGEMALGDVGKVFEYAVKSTQEDFDRDQFIGGLEARLQNAVQAMDNASSKSRGPNVRIPTTTGEPGDIDTFNFCAAMRILTEWRMLRQVPEGYKSFAVSMKMGHKDVVSNIGKMEEAAHDFIDSQKKKQAASAVFSPTLRDLLQFELDSNTHESLPKLKEVSGAMGLLWVRRQLHFQLAFFENSCDRKSFPTTSEAFQAAYEQVYTDYHGRTVRQIFNYSLKGAPERREVYKCMNPRKLQECLAVPRHVIAASMRQPAEDSNNKGRMGRLKPQPTPQPVHVDAEALDDEAVDQWISREMEKDALDHMKSFLSVSSPLLGDLTLVIDEFNMNDPKKV</sequence>
<keyword evidence="2" id="KW-0732">Signal</keyword>
<dbReference type="InterPro" id="IPR014830">
    <property type="entry name" value="Glycolipid_transfer_prot_dom"/>
</dbReference>
<dbReference type="EMBL" id="CAICTM010000272">
    <property type="protein sequence ID" value="CAB9506629.1"/>
    <property type="molecule type" value="Genomic_DNA"/>
</dbReference>
<reference evidence="4" key="1">
    <citation type="submission" date="2020-06" db="EMBL/GenBank/DDBJ databases">
        <authorList>
            <consortium name="Plant Systems Biology data submission"/>
        </authorList>
    </citation>
    <scope>NUCLEOTIDE SEQUENCE</scope>
    <source>
        <strain evidence="4">D6</strain>
    </source>
</reference>
<feature type="signal peptide" evidence="2">
    <location>
        <begin position="1"/>
        <end position="21"/>
    </location>
</feature>
<dbReference type="Pfam" id="PF08718">
    <property type="entry name" value="GLTP"/>
    <property type="match status" value="1"/>
</dbReference>
<feature type="compositionally biased region" description="Low complexity" evidence="1">
    <location>
        <begin position="153"/>
        <end position="162"/>
    </location>
</feature>
<feature type="chain" id="PRO_5040176599" evidence="2">
    <location>
        <begin position="22"/>
        <end position="521"/>
    </location>
</feature>
<dbReference type="GO" id="GO:0016020">
    <property type="term" value="C:membrane"/>
    <property type="evidence" value="ECO:0007669"/>
    <property type="project" value="TreeGrafter"/>
</dbReference>
<dbReference type="OrthoDB" id="46526at2759"/>
<evidence type="ECO:0000256" key="1">
    <source>
        <dbReference type="SAM" id="MobiDB-lite"/>
    </source>
</evidence>
<dbReference type="PANTHER" id="PTHR10219">
    <property type="entry name" value="GLYCOLIPID TRANSFER PROTEIN-RELATED"/>
    <property type="match status" value="1"/>
</dbReference>
<dbReference type="GO" id="GO:1902387">
    <property type="term" value="F:ceramide 1-phosphate binding"/>
    <property type="evidence" value="ECO:0007669"/>
    <property type="project" value="TreeGrafter"/>
</dbReference>
<name>A0A9N8DVC8_9STRA</name>
<organism evidence="4 5">
    <name type="scientific">Seminavis robusta</name>
    <dbReference type="NCBI Taxonomy" id="568900"/>
    <lineage>
        <taxon>Eukaryota</taxon>
        <taxon>Sar</taxon>
        <taxon>Stramenopiles</taxon>
        <taxon>Ochrophyta</taxon>
        <taxon>Bacillariophyta</taxon>
        <taxon>Bacillariophyceae</taxon>
        <taxon>Bacillariophycidae</taxon>
        <taxon>Naviculales</taxon>
        <taxon>Naviculaceae</taxon>
        <taxon>Seminavis</taxon>
    </lineage>
</organism>
<dbReference type="AlphaFoldDB" id="A0A9N8DVC8"/>
<evidence type="ECO:0000259" key="3">
    <source>
        <dbReference type="Pfam" id="PF08718"/>
    </source>
</evidence>
<proteinExistence type="predicted"/>
<gene>
    <name evidence="4" type="ORF">SEMRO_273_G105170.1</name>
</gene>
<dbReference type="Gene3D" id="1.10.3520.10">
    <property type="entry name" value="Glycolipid transfer protein"/>
    <property type="match status" value="1"/>
</dbReference>
<protein>
    <submittedName>
        <fullName evidence="4">Glycolipid transport</fullName>
    </submittedName>
</protein>
<dbReference type="InterPro" id="IPR036497">
    <property type="entry name" value="GLTP_sf"/>
</dbReference>
<evidence type="ECO:0000256" key="2">
    <source>
        <dbReference type="SAM" id="SignalP"/>
    </source>
</evidence>
<feature type="region of interest" description="Disordered" evidence="1">
    <location>
        <begin position="133"/>
        <end position="178"/>
    </location>
</feature>
<keyword evidence="5" id="KW-1185">Reference proteome</keyword>
<feature type="domain" description="Glycolipid transfer protein" evidence="3">
    <location>
        <begin position="278"/>
        <end position="420"/>
    </location>
</feature>
<dbReference type="SUPFAM" id="SSF110004">
    <property type="entry name" value="Glycolipid transfer protein, GLTP"/>
    <property type="match status" value="1"/>
</dbReference>
<comment type="caution">
    <text evidence="4">The sequence shown here is derived from an EMBL/GenBank/DDBJ whole genome shotgun (WGS) entry which is preliminary data.</text>
</comment>